<keyword evidence="3" id="KW-1185">Reference proteome</keyword>
<name>A0A2V5IYQ5_9EURO</name>
<sequence length="121" mass="13708">MQPLTTLSSTVRLLVFLPVDDRRSTEFPESSLQDGLPDAWTPSVGGTLLVRQLLSSRTFHRVVGKVHEQVERVKHGVPPPETPRISGSGRLSNPDSTLRKFWAYFKEECQNQFKGKPTEKY</sequence>
<feature type="region of interest" description="Disordered" evidence="1">
    <location>
        <begin position="73"/>
        <end position="93"/>
    </location>
</feature>
<dbReference type="EMBL" id="KZ825478">
    <property type="protein sequence ID" value="PYI34150.1"/>
    <property type="molecule type" value="Genomic_DNA"/>
</dbReference>
<organism evidence="2 3">
    <name type="scientific">Aspergillus indologenus CBS 114.80</name>
    <dbReference type="NCBI Taxonomy" id="1450541"/>
    <lineage>
        <taxon>Eukaryota</taxon>
        <taxon>Fungi</taxon>
        <taxon>Dikarya</taxon>
        <taxon>Ascomycota</taxon>
        <taxon>Pezizomycotina</taxon>
        <taxon>Eurotiomycetes</taxon>
        <taxon>Eurotiomycetidae</taxon>
        <taxon>Eurotiales</taxon>
        <taxon>Aspergillaceae</taxon>
        <taxon>Aspergillus</taxon>
        <taxon>Aspergillus subgen. Circumdati</taxon>
    </lineage>
</organism>
<dbReference type="Pfam" id="PF10906">
    <property type="entry name" value="Mrx7"/>
    <property type="match status" value="1"/>
</dbReference>
<accession>A0A2V5IYQ5</accession>
<dbReference type="Proteomes" id="UP000248817">
    <property type="component" value="Unassembled WGS sequence"/>
</dbReference>
<gene>
    <name evidence="2" type="ORF">BP00DRAFT_84094</name>
</gene>
<protein>
    <submittedName>
        <fullName evidence="2">Uncharacterized protein</fullName>
    </submittedName>
</protein>
<reference evidence="2 3" key="1">
    <citation type="submission" date="2018-02" db="EMBL/GenBank/DDBJ databases">
        <title>The genomes of Aspergillus section Nigri reveals drivers in fungal speciation.</title>
        <authorList>
            <consortium name="DOE Joint Genome Institute"/>
            <person name="Vesth T.C."/>
            <person name="Nybo J."/>
            <person name="Theobald S."/>
            <person name="Brandl J."/>
            <person name="Frisvad J.C."/>
            <person name="Nielsen K.F."/>
            <person name="Lyhne E.K."/>
            <person name="Kogle M.E."/>
            <person name="Kuo A."/>
            <person name="Riley R."/>
            <person name="Clum A."/>
            <person name="Nolan M."/>
            <person name="Lipzen A."/>
            <person name="Salamov A."/>
            <person name="Henrissat B."/>
            <person name="Wiebenga A."/>
            <person name="De vries R.P."/>
            <person name="Grigoriev I.V."/>
            <person name="Mortensen U.H."/>
            <person name="Andersen M.R."/>
            <person name="Baker S.E."/>
        </authorList>
    </citation>
    <scope>NUCLEOTIDE SEQUENCE [LARGE SCALE GENOMIC DNA]</scope>
    <source>
        <strain evidence="2 3">CBS 114.80</strain>
    </source>
</reference>
<evidence type="ECO:0000256" key="1">
    <source>
        <dbReference type="SAM" id="MobiDB-lite"/>
    </source>
</evidence>
<evidence type="ECO:0000313" key="2">
    <source>
        <dbReference type="EMBL" id="PYI34150.1"/>
    </source>
</evidence>
<dbReference type="InterPro" id="IPR020301">
    <property type="entry name" value="Mrx7"/>
</dbReference>
<proteinExistence type="predicted"/>
<dbReference type="AlphaFoldDB" id="A0A2V5IYQ5"/>
<evidence type="ECO:0000313" key="3">
    <source>
        <dbReference type="Proteomes" id="UP000248817"/>
    </source>
</evidence>